<sequence>MMNNIKGTIDFETNDIVEKLGRSVMTERRKVKEIQLQFSTKGSHKFNISVVFDKIFLANDEIEDYRLNLTDGITYASQKFIEKQVLEELNANQVVTFSCPVDEDGFLEDEYATVSIQYSLKHCRVKGETDWFGWINDINTTINRIEQIKVQITNFKISAIELRVNVSKEPIHVESAWIKDIIAQSNQRKRFYHTCHVTYKNSGSQFHMSDLVTSMAGDL</sequence>
<evidence type="ECO:0000313" key="2">
    <source>
        <dbReference type="Proteomes" id="UP000027822"/>
    </source>
</evidence>
<dbReference type="EMBL" id="JOTN01000013">
    <property type="protein sequence ID" value="KEK18574.1"/>
    <property type="molecule type" value="Genomic_DNA"/>
</dbReference>
<proteinExistence type="predicted"/>
<dbReference type="AlphaFoldDB" id="A0A073JU53"/>
<dbReference type="RefSeq" id="WP_034640639.1">
    <property type="nucleotide sequence ID" value="NZ_CBCSJC010000014.1"/>
</dbReference>
<name>A0A073JU53_9BACI</name>
<gene>
    <name evidence="1" type="ORF">BAMA_04760</name>
</gene>
<dbReference type="Proteomes" id="UP000027822">
    <property type="component" value="Unassembled WGS sequence"/>
</dbReference>
<accession>A0A073JU53</accession>
<organism evidence="1 2">
    <name type="scientific">Bacillus manliponensis</name>
    <dbReference type="NCBI Taxonomy" id="574376"/>
    <lineage>
        <taxon>Bacteria</taxon>
        <taxon>Bacillati</taxon>
        <taxon>Bacillota</taxon>
        <taxon>Bacilli</taxon>
        <taxon>Bacillales</taxon>
        <taxon>Bacillaceae</taxon>
        <taxon>Bacillus</taxon>
        <taxon>Bacillus cereus group</taxon>
    </lineage>
</organism>
<reference evidence="1 2" key="1">
    <citation type="submission" date="2014-06" db="EMBL/GenBank/DDBJ databases">
        <title>Draft genome sequence of Bacillus manliponensis JCM 15802 (MCCC 1A00708).</title>
        <authorList>
            <person name="Lai Q."/>
            <person name="Liu Y."/>
            <person name="Shao Z."/>
        </authorList>
    </citation>
    <scope>NUCLEOTIDE SEQUENCE [LARGE SCALE GENOMIC DNA]</scope>
    <source>
        <strain evidence="1 2">JCM 15802</strain>
    </source>
</reference>
<protein>
    <submittedName>
        <fullName evidence="1">Uncharacterized protein</fullName>
    </submittedName>
</protein>
<comment type="caution">
    <text evidence="1">The sequence shown here is derived from an EMBL/GenBank/DDBJ whole genome shotgun (WGS) entry which is preliminary data.</text>
</comment>
<keyword evidence="2" id="KW-1185">Reference proteome</keyword>
<evidence type="ECO:0000313" key="1">
    <source>
        <dbReference type="EMBL" id="KEK18574.1"/>
    </source>
</evidence>